<protein>
    <submittedName>
        <fullName evidence="3">Acetyl-CoA carboxylase biotin carboxyl carrier protein subunit</fullName>
    </submittedName>
</protein>
<name>A0A937F928_9BACT</name>
<dbReference type="RefSeq" id="WP_202244660.1">
    <property type="nucleotide sequence ID" value="NZ_JAESIY010000006.1"/>
</dbReference>
<comment type="caution">
    <text evidence="3">The sequence shown here is derived from an EMBL/GenBank/DDBJ whole genome shotgun (WGS) entry which is preliminary data.</text>
</comment>
<proteinExistence type="predicted"/>
<accession>A0A937F928</accession>
<dbReference type="SUPFAM" id="SSF51230">
    <property type="entry name" value="Single hybrid motif"/>
    <property type="match status" value="1"/>
</dbReference>
<dbReference type="AlphaFoldDB" id="A0A937F928"/>
<keyword evidence="4" id="KW-1185">Reference proteome</keyword>
<dbReference type="PROSITE" id="PS00188">
    <property type="entry name" value="BIOTIN"/>
    <property type="match status" value="1"/>
</dbReference>
<dbReference type="Gene3D" id="2.40.50.100">
    <property type="match status" value="1"/>
</dbReference>
<dbReference type="Pfam" id="PF00364">
    <property type="entry name" value="Biotin_lipoyl"/>
    <property type="match status" value="1"/>
</dbReference>
<dbReference type="EMBL" id="JAESIY010000006">
    <property type="protein sequence ID" value="MBL3656864.1"/>
    <property type="molecule type" value="Genomic_DNA"/>
</dbReference>
<dbReference type="PANTHER" id="PTHR45266:SF3">
    <property type="entry name" value="OXALOACETATE DECARBOXYLASE ALPHA CHAIN"/>
    <property type="match status" value="1"/>
</dbReference>
<evidence type="ECO:0000256" key="1">
    <source>
        <dbReference type="ARBA" id="ARBA00023267"/>
    </source>
</evidence>
<gene>
    <name evidence="3" type="ORF">JL102_12025</name>
</gene>
<dbReference type="InterPro" id="IPR000089">
    <property type="entry name" value="Biotin_lipoyl"/>
</dbReference>
<dbReference type="InterPro" id="IPR050709">
    <property type="entry name" value="Biotin_Carboxyl_Carrier/Decarb"/>
</dbReference>
<dbReference type="PANTHER" id="PTHR45266">
    <property type="entry name" value="OXALOACETATE DECARBOXYLASE ALPHA CHAIN"/>
    <property type="match status" value="1"/>
</dbReference>
<dbReference type="InterPro" id="IPR011053">
    <property type="entry name" value="Single_hybrid_motif"/>
</dbReference>
<evidence type="ECO:0000313" key="4">
    <source>
        <dbReference type="Proteomes" id="UP000659388"/>
    </source>
</evidence>
<dbReference type="FunFam" id="2.40.50.100:FF:000003">
    <property type="entry name" value="Acetyl-CoA carboxylase biotin carboxyl carrier protein"/>
    <property type="match status" value="1"/>
</dbReference>
<sequence length="164" mass="18524">MYKAIIGDKPFNIQLKEDEILINDKLFSWDISKVNEHSYHILKNDISYRIEVAEINYKTKEVILKINGHKYEVKVKDKLDLLLEKLGMDMSTAPNINEVKAPMPGLILQVNVSEGDEVKEGDALMILEAMKMENVLKAPGDGIIKAVNVNQGDGVEKNQVLVQF</sequence>
<dbReference type="CDD" id="cd06850">
    <property type="entry name" value="biotinyl_domain"/>
    <property type="match status" value="1"/>
</dbReference>
<evidence type="ECO:0000313" key="3">
    <source>
        <dbReference type="EMBL" id="MBL3656864.1"/>
    </source>
</evidence>
<dbReference type="InterPro" id="IPR001882">
    <property type="entry name" value="Biotin_BS"/>
</dbReference>
<reference evidence="3" key="1">
    <citation type="submission" date="2021-01" db="EMBL/GenBank/DDBJ databases">
        <title>Fulvivirga kasyanovii gen. nov., sp nov., a novel member of the phylum Bacteroidetes isolated from seawater in a mussel farm.</title>
        <authorList>
            <person name="Zhao L.-H."/>
            <person name="Wang Z.-J."/>
        </authorList>
    </citation>
    <scope>NUCLEOTIDE SEQUENCE</scope>
    <source>
        <strain evidence="3">2943</strain>
    </source>
</reference>
<keyword evidence="1" id="KW-0092">Biotin</keyword>
<dbReference type="PROSITE" id="PS50968">
    <property type="entry name" value="BIOTINYL_LIPOYL"/>
    <property type="match status" value="1"/>
</dbReference>
<evidence type="ECO:0000259" key="2">
    <source>
        <dbReference type="PROSITE" id="PS50968"/>
    </source>
</evidence>
<organism evidence="3 4">
    <name type="scientific">Fulvivirga sediminis</name>
    <dbReference type="NCBI Taxonomy" id="2803949"/>
    <lineage>
        <taxon>Bacteria</taxon>
        <taxon>Pseudomonadati</taxon>
        <taxon>Bacteroidota</taxon>
        <taxon>Cytophagia</taxon>
        <taxon>Cytophagales</taxon>
        <taxon>Fulvivirgaceae</taxon>
        <taxon>Fulvivirga</taxon>
    </lineage>
</organism>
<feature type="domain" description="Lipoyl-binding" evidence="2">
    <location>
        <begin position="96"/>
        <end position="164"/>
    </location>
</feature>
<dbReference type="Proteomes" id="UP000659388">
    <property type="component" value="Unassembled WGS sequence"/>
</dbReference>